<dbReference type="Proteomes" id="UP000256645">
    <property type="component" value="Unassembled WGS sequence"/>
</dbReference>
<name>A0A3D8SRE3_9HELO</name>
<sequence length="378" mass="40356">MACGRSLGLSVPKSKGERLVQNAVATCTATSTAFPAAAGGPRVELRRRPKLEDAATPAFGLQRAQHVRAPHEGKPSPLAPPHAILILGSASASLHLLRGSTSKAELRTGRKGACNQWCLSFSVAVSAHGRRMSRLNQYQTVNKSTLYADPSTTLGHHGAVMECKWQPWSGCLDGPAGYLIKWSPEMSTLVAIKFEALQSKSSGQRIGPLGTRLRVSTDPPALRSASTTNIVMKHSLLSISPRHHFENDDATMVSRQHRITPGTLLLESICIGFPKEQASFSGTGRESARVDEALCWAIMASGGKDSSLTQPSSTAQLSAISGLPFSSEISQTRRADWLQVPEDLMHETGTASPAAATSWGVETLILPSVHPRAEAHAH</sequence>
<comment type="caution">
    <text evidence="1">The sequence shown here is derived from an EMBL/GenBank/DDBJ whole genome shotgun (WGS) entry which is preliminary data.</text>
</comment>
<organism evidence="1 2">
    <name type="scientific">Coleophoma cylindrospora</name>
    <dbReference type="NCBI Taxonomy" id="1849047"/>
    <lineage>
        <taxon>Eukaryota</taxon>
        <taxon>Fungi</taxon>
        <taxon>Dikarya</taxon>
        <taxon>Ascomycota</taxon>
        <taxon>Pezizomycotina</taxon>
        <taxon>Leotiomycetes</taxon>
        <taxon>Helotiales</taxon>
        <taxon>Dermateaceae</taxon>
        <taxon>Coleophoma</taxon>
    </lineage>
</organism>
<accession>A0A3D8SRE3</accession>
<dbReference type="EMBL" id="PDLM01000001">
    <property type="protein sequence ID" value="RDW88862.1"/>
    <property type="molecule type" value="Genomic_DNA"/>
</dbReference>
<dbReference type="OrthoDB" id="10586621at2759"/>
<keyword evidence="2" id="KW-1185">Reference proteome</keyword>
<proteinExistence type="predicted"/>
<dbReference type="AlphaFoldDB" id="A0A3D8SRE3"/>
<gene>
    <name evidence="1" type="ORF">BP6252_00894</name>
</gene>
<reference evidence="1 2" key="1">
    <citation type="journal article" date="2018" name="IMA Fungus">
        <title>IMA Genome-F 9: Draft genome sequence of Annulohypoxylon stygium, Aspergillus mulundensis, Berkeleyomyces basicola (syn. Thielaviopsis basicola), Ceratocystis smalleyi, two Cercospora beticola strains, Coleophoma cylindrospora, Fusarium fracticaudum, Phialophora cf. hyalina, and Morchella septimelata.</title>
        <authorList>
            <person name="Wingfield B.D."/>
            <person name="Bills G.F."/>
            <person name="Dong Y."/>
            <person name="Huang W."/>
            <person name="Nel W.J."/>
            <person name="Swalarsk-Parry B.S."/>
            <person name="Vaghefi N."/>
            <person name="Wilken P.M."/>
            <person name="An Z."/>
            <person name="de Beer Z.W."/>
            <person name="De Vos L."/>
            <person name="Chen L."/>
            <person name="Duong T.A."/>
            <person name="Gao Y."/>
            <person name="Hammerbacher A."/>
            <person name="Kikkert J.R."/>
            <person name="Li Y."/>
            <person name="Li H."/>
            <person name="Li K."/>
            <person name="Li Q."/>
            <person name="Liu X."/>
            <person name="Ma X."/>
            <person name="Naidoo K."/>
            <person name="Pethybridge S.J."/>
            <person name="Sun J."/>
            <person name="Steenkamp E.T."/>
            <person name="van der Nest M.A."/>
            <person name="van Wyk S."/>
            <person name="Wingfield M.J."/>
            <person name="Xiong C."/>
            <person name="Yue Q."/>
            <person name="Zhang X."/>
        </authorList>
    </citation>
    <scope>NUCLEOTIDE SEQUENCE [LARGE SCALE GENOMIC DNA]</scope>
    <source>
        <strain evidence="1 2">BP6252</strain>
    </source>
</reference>
<evidence type="ECO:0000313" key="1">
    <source>
        <dbReference type="EMBL" id="RDW88862.1"/>
    </source>
</evidence>
<protein>
    <submittedName>
        <fullName evidence="1">Uncharacterized protein</fullName>
    </submittedName>
</protein>
<evidence type="ECO:0000313" key="2">
    <source>
        <dbReference type="Proteomes" id="UP000256645"/>
    </source>
</evidence>